<dbReference type="Gene3D" id="3.30.70.270">
    <property type="match status" value="1"/>
</dbReference>
<dbReference type="NCBIfam" id="TIGR00254">
    <property type="entry name" value="GGDEF"/>
    <property type="match status" value="1"/>
</dbReference>
<keyword evidence="5" id="KW-1185">Reference proteome</keyword>
<dbReference type="InterPro" id="IPR029787">
    <property type="entry name" value="Nucleotide_cyclase"/>
</dbReference>
<dbReference type="CDD" id="cd01949">
    <property type="entry name" value="GGDEF"/>
    <property type="match status" value="1"/>
</dbReference>
<dbReference type="PROSITE" id="PS50887">
    <property type="entry name" value="GGDEF"/>
    <property type="match status" value="1"/>
</dbReference>
<dbReference type="Gene3D" id="3.30.450.40">
    <property type="match status" value="1"/>
</dbReference>
<dbReference type="KEGG" id="daf:Desaf_2492"/>
<accession>F3YZ59</accession>
<dbReference type="GO" id="GO:0005886">
    <property type="term" value="C:plasma membrane"/>
    <property type="evidence" value="ECO:0007669"/>
    <property type="project" value="TreeGrafter"/>
</dbReference>
<evidence type="ECO:0000313" key="4">
    <source>
        <dbReference type="EMBL" id="EGJ50815.1"/>
    </source>
</evidence>
<dbReference type="HOGENOM" id="CLU_000445_11_24_7"/>
<dbReference type="AlphaFoldDB" id="F3YZ59"/>
<dbReference type="STRING" id="690850.Desaf_2492"/>
<dbReference type="Proteomes" id="UP000007844">
    <property type="component" value="Chromosome"/>
</dbReference>
<dbReference type="GO" id="GO:0043709">
    <property type="term" value="P:cell adhesion involved in single-species biofilm formation"/>
    <property type="evidence" value="ECO:0007669"/>
    <property type="project" value="TreeGrafter"/>
</dbReference>
<dbReference type="PANTHER" id="PTHR45138">
    <property type="entry name" value="REGULATORY COMPONENTS OF SENSORY TRANSDUCTION SYSTEM"/>
    <property type="match status" value="1"/>
</dbReference>
<evidence type="ECO:0000256" key="2">
    <source>
        <dbReference type="ARBA" id="ARBA00034247"/>
    </source>
</evidence>
<protein>
    <recommendedName>
        <fullName evidence="1">diguanylate cyclase</fullName>
        <ecNumber evidence="1">2.7.7.65</ecNumber>
    </recommendedName>
</protein>
<reference evidence="4 5" key="1">
    <citation type="journal article" date="2011" name="J. Bacteriol.">
        <title>Genome sequence of the mercury-methylating and pleomorphic Desulfovibrio africanus Strain Walvis Bay.</title>
        <authorList>
            <person name="Brown S.D."/>
            <person name="Wall J.D."/>
            <person name="Kucken A.M."/>
            <person name="Gilmour C.C."/>
            <person name="Podar M."/>
            <person name="Brandt C.C."/>
            <person name="Teshima H."/>
            <person name="Detter J.C."/>
            <person name="Han C.S."/>
            <person name="Land M.L."/>
            <person name="Lucas S."/>
            <person name="Han J."/>
            <person name="Pennacchio L."/>
            <person name="Nolan M."/>
            <person name="Pitluck S."/>
            <person name="Woyke T."/>
            <person name="Goodwin L."/>
            <person name="Palumbo A.V."/>
            <person name="Elias D.A."/>
        </authorList>
    </citation>
    <scope>NUCLEOTIDE SEQUENCE [LARGE SCALE GENOMIC DNA]</scope>
    <source>
        <strain evidence="4 5">Walvis Bay</strain>
    </source>
</reference>
<dbReference type="EC" id="2.7.7.65" evidence="1"/>
<organism evidence="4 5">
    <name type="scientific">Desulfocurvibacter africanus subsp. africanus str. Walvis Bay</name>
    <dbReference type="NCBI Taxonomy" id="690850"/>
    <lineage>
        <taxon>Bacteria</taxon>
        <taxon>Pseudomonadati</taxon>
        <taxon>Thermodesulfobacteriota</taxon>
        <taxon>Desulfovibrionia</taxon>
        <taxon>Desulfovibrionales</taxon>
        <taxon>Desulfovibrionaceae</taxon>
        <taxon>Desulfocurvibacter</taxon>
    </lineage>
</organism>
<dbReference type="RefSeq" id="WP_014260513.1">
    <property type="nucleotide sequence ID" value="NC_016629.1"/>
</dbReference>
<dbReference type="EMBL" id="CP003221">
    <property type="protein sequence ID" value="EGJ50815.1"/>
    <property type="molecule type" value="Genomic_DNA"/>
</dbReference>
<dbReference type="GO" id="GO:0052621">
    <property type="term" value="F:diguanylate cyclase activity"/>
    <property type="evidence" value="ECO:0007669"/>
    <property type="project" value="UniProtKB-EC"/>
</dbReference>
<dbReference type="SUPFAM" id="SSF55781">
    <property type="entry name" value="GAF domain-like"/>
    <property type="match status" value="1"/>
</dbReference>
<proteinExistence type="predicted"/>
<evidence type="ECO:0000256" key="1">
    <source>
        <dbReference type="ARBA" id="ARBA00012528"/>
    </source>
</evidence>
<dbReference type="GO" id="GO:1902201">
    <property type="term" value="P:negative regulation of bacterial-type flagellum-dependent cell motility"/>
    <property type="evidence" value="ECO:0007669"/>
    <property type="project" value="TreeGrafter"/>
</dbReference>
<dbReference type="InterPro" id="IPR050469">
    <property type="entry name" value="Diguanylate_Cyclase"/>
</dbReference>
<dbReference type="FunFam" id="3.30.70.270:FF:000001">
    <property type="entry name" value="Diguanylate cyclase domain protein"/>
    <property type="match status" value="1"/>
</dbReference>
<feature type="domain" description="GGDEF" evidence="3">
    <location>
        <begin position="349"/>
        <end position="483"/>
    </location>
</feature>
<dbReference type="PANTHER" id="PTHR45138:SF9">
    <property type="entry name" value="DIGUANYLATE CYCLASE DGCM-RELATED"/>
    <property type="match status" value="1"/>
</dbReference>
<dbReference type="SMART" id="SM00267">
    <property type="entry name" value="GGDEF"/>
    <property type="match status" value="1"/>
</dbReference>
<dbReference type="InterPro" id="IPR003018">
    <property type="entry name" value="GAF"/>
</dbReference>
<gene>
    <name evidence="4" type="ORF">Desaf_2492</name>
</gene>
<comment type="catalytic activity">
    <reaction evidence="2">
        <text>2 GTP = 3',3'-c-di-GMP + 2 diphosphate</text>
        <dbReference type="Rhea" id="RHEA:24898"/>
        <dbReference type="ChEBI" id="CHEBI:33019"/>
        <dbReference type="ChEBI" id="CHEBI:37565"/>
        <dbReference type="ChEBI" id="CHEBI:58805"/>
        <dbReference type="EC" id="2.7.7.65"/>
    </reaction>
</comment>
<dbReference type="eggNOG" id="COG3706">
    <property type="taxonomic scope" value="Bacteria"/>
</dbReference>
<dbReference type="InterPro" id="IPR043128">
    <property type="entry name" value="Rev_trsase/Diguanyl_cyclase"/>
</dbReference>
<evidence type="ECO:0000313" key="5">
    <source>
        <dbReference type="Proteomes" id="UP000007844"/>
    </source>
</evidence>
<dbReference type="Pfam" id="PF00990">
    <property type="entry name" value="GGDEF"/>
    <property type="match status" value="1"/>
</dbReference>
<name>F3YZ59_DESAF</name>
<sequence length="492" mass="55281">MDLGTSVELMWGLGLAEYEATLLQSLAGDEYQLRNWPLSALPNPADMQGESPALAWISADAWDGLPAKHRTALQEWDAPLRILILDEKATDLCYEEVAEQGFLTTIRCPLRREAVQDVLFRAREIRTMYTDVISMTKEILLERELLARKTDQLQFLNRILTRASESLDPRTIMNRAREDMDMLFPVQAVQALFWRETAAGPEAELYLSPGLSAESRRQWCAYLLEQAAPIIGREVRSYTIVPLESRSQGQEGDIGGPQPAAVVAMPLRTGLTPFGLLALSSKEPVSLARDQVQTITAAVQHLALALKNALLYREVQTMADFDGLTRIHNRQSFDRRLREELARHKRYQQPISLLMLDLDHFKRINDSFGHEAGDMVLRELGRILSESMRETDIAARYGGEEFVVILPHTDESNAHTLAQRLRAAICGKIFHFHGQTFQVTVSIGISSIDAASVDLDTNLVREADQALYLAKRNGRNMVCRQVDEDSLQAAGN</sequence>
<dbReference type="InterPro" id="IPR000160">
    <property type="entry name" value="GGDEF_dom"/>
</dbReference>
<evidence type="ECO:0000259" key="3">
    <source>
        <dbReference type="PROSITE" id="PS50887"/>
    </source>
</evidence>
<dbReference type="SMART" id="SM00065">
    <property type="entry name" value="GAF"/>
    <property type="match status" value="1"/>
</dbReference>
<dbReference type="InterPro" id="IPR029016">
    <property type="entry name" value="GAF-like_dom_sf"/>
</dbReference>
<dbReference type="SUPFAM" id="SSF55073">
    <property type="entry name" value="Nucleotide cyclase"/>
    <property type="match status" value="1"/>
</dbReference>